<gene>
    <name evidence="3" type="primary">glmM</name>
    <name evidence="3" type="ORF">Pan54_19430</name>
</gene>
<dbReference type="EMBL" id="SJPG01000001">
    <property type="protein sequence ID" value="TWT61208.1"/>
    <property type="molecule type" value="Genomic_DNA"/>
</dbReference>
<feature type="domain" description="Alpha-D-phosphohexomutase alpha/beta/alpha" evidence="2">
    <location>
        <begin position="172"/>
        <end position="265"/>
    </location>
</feature>
<evidence type="ECO:0000256" key="1">
    <source>
        <dbReference type="ARBA" id="ARBA00010231"/>
    </source>
</evidence>
<keyword evidence="4" id="KW-1185">Reference proteome</keyword>
<evidence type="ECO:0000313" key="4">
    <source>
        <dbReference type="Proteomes" id="UP000316095"/>
    </source>
</evidence>
<name>A0A5C5XEI5_9PLAN</name>
<dbReference type="GO" id="GO:0005975">
    <property type="term" value="P:carbohydrate metabolic process"/>
    <property type="evidence" value="ECO:0007669"/>
    <property type="project" value="InterPro"/>
</dbReference>
<dbReference type="InterPro" id="IPR016055">
    <property type="entry name" value="A-D-PHexomutase_a/b/a-I/II/III"/>
</dbReference>
<dbReference type="GO" id="GO:0016868">
    <property type="term" value="F:intramolecular phosphotransferase activity"/>
    <property type="evidence" value="ECO:0007669"/>
    <property type="project" value="InterPro"/>
</dbReference>
<protein>
    <submittedName>
        <fullName evidence="3">Phosphoglucosamine mutase</fullName>
    </submittedName>
</protein>
<proteinExistence type="inferred from homology"/>
<evidence type="ECO:0000259" key="2">
    <source>
        <dbReference type="Pfam" id="PF02878"/>
    </source>
</evidence>
<dbReference type="AlphaFoldDB" id="A0A5C5XEI5"/>
<dbReference type="InterPro" id="IPR005844">
    <property type="entry name" value="A-D-PHexomutase_a/b/a-I"/>
</dbReference>
<evidence type="ECO:0000313" key="3">
    <source>
        <dbReference type="EMBL" id="TWT61208.1"/>
    </source>
</evidence>
<comment type="caution">
    <text evidence="3">The sequence shown here is derived from an EMBL/GenBank/DDBJ whole genome shotgun (WGS) entry which is preliminary data.</text>
</comment>
<accession>A0A5C5XEI5</accession>
<sequence>MRSGEIDPGTIKFILAYKQNDFSPKLTAKNNRLEPIVIQYFTVIRERPVRMDSETSVSDQLQLLRSLVAEDANYCCPDETSPITRSIHLARLRSHFEKCQVCPHRDDLEQFSPEVQRNLKSWWERSQPKQTQFADGFRGLIHNEYDRQELRIILNGLTESLWSDWIRRDDQNQAAQPKVVIGHDLHGFSFEMTALAIQCLAEHGCQVIDIGNATTASTSFLVDQTRSEAGLFLSTGVESSQVGGIDLYRRGGMPLSAESLHAIHNMGQMSANRQARNSGGVAPFAGRENYLESLLKYYDQIVPEHMLILTSNQTLIDTLDDLRKYSQGSFQPELIPADLERQLIVNQTDWLKSGLASLEFESVCLISADGQSCFFYDSTGQNLPALEILDLFLRQHYSHQPLGVILGEEYQARILYDQRFPDAQVRYRQSLRENFAQGMRTSKSQYGLDARERYWFAGKRPVCDGLVTIGKVLQAGGVKRQN</sequence>
<reference evidence="3 4" key="1">
    <citation type="submission" date="2019-02" db="EMBL/GenBank/DDBJ databases">
        <title>Deep-cultivation of Planctomycetes and their phenomic and genomic characterization uncovers novel biology.</title>
        <authorList>
            <person name="Wiegand S."/>
            <person name="Jogler M."/>
            <person name="Boedeker C."/>
            <person name="Pinto D."/>
            <person name="Vollmers J."/>
            <person name="Rivas-Marin E."/>
            <person name="Kohn T."/>
            <person name="Peeters S.H."/>
            <person name="Heuer A."/>
            <person name="Rast P."/>
            <person name="Oberbeckmann S."/>
            <person name="Bunk B."/>
            <person name="Jeske O."/>
            <person name="Meyerdierks A."/>
            <person name="Storesund J.E."/>
            <person name="Kallscheuer N."/>
            <person name="Luecker S."/>
            <person name="Lage O.M."/>
            <person name="Pohl T."/>
            <person name="Merkel B.J."/>
            <person name="Hornburger P."/>
            <person name="Mueller R.-W."/>
            <person name="Bruemmer F."/>
            <person name="Labrenz M."/>
            <person name="Spormann A.M."/>
            <person name="Op Den Camp H."/>
            <person name="Overmann J."/>
            <person name="Amann R."/>
            <person name="Jetten M.S.M."/>
            <person name="Mascher T."/>
            <person name="Medema M.H."/>
            <person name="Devos D.P."/>
            <person name="Kaster A.-K."/>
            <person name="Ovreas L."/>
            <person name="Rohde M."/>
            <person name="Galperin M.Y."/>
            <person name="Jogler C."/>
        </authorList>
    </citation>
    <scope>NUCLEOTIDE SEQUENCE [LARGE SCALE GENOMIC DNA]</scope>
    <source>
        <strain evidence="3 4">Pan54</strain>
    </source>
</reference>
<dbReference type="Gene3D" id="3.40.120.10">
    <property type="entry name" value="Alpha-D-Glucose-1,6-Bisphosphate, subunit A, domain 3"/>
    <property type="match status" value="1"/>
</dbReference>
<dbReference type="Pfam" id="PF02878">
    <property type="entry name" value="PGM_PMM_I"/>
    <property type="match status" value="1"/>
</dbReference>
<dbReference type="SUPFAM" id="SSF53738">
    <property type="entry name" value="Phosphoglucomutase, first 3 domains"/>
    <property type="match status" value="1"/>
</dbReference>
<organism evidence="3 4">
    <name type="scientific">Rubinisphaera italica</name>
    <dbReference type="NCBI Taxonomy" id="2527969"/>
    <lineage>
        <taxon>Bacteria</taxon>
        <taxon>Pseudomonadati</taxon>
        <taxon>Planctomycetota</taxon>
        <taxon>Planctomycetia</taxon>
        <taxon>Planctomycetales</taxon>
        <taxon>Planctomycetaceae</taxon>
        <taxon>Rubinisphaera</taxon>
    </lineage>
</organism>
<dbReference type="Proteomes" id="UP000316095">
    <property type="component" value="Unassembled WGS sequence"/>
</dbReference>
<comment type="similarity">
    <text evidence="1">Belongs to the phosphohexose mutase family.</text>
</comment>